<dbReference type="CDD" id="cd22231">
    <property type="entry name" value="RHH_NikR_HicB-like"/>
    <property type="match status" value="1"/>
</dbReference>
<feature type="binding site" evidence="7">
    <location>
        <position position="96"/>
    </location>
    <ligand>
        <name>Ni(2+)</name>
        <dbReference type="ChEBI" id="CHEBI:49786"/>
    </ligand>
</feature>
<feature type="domain" description="Ribbon-helix-helix protein CopG" evidence="8">
    <location>
        <begin position="2"/>
        <end position="42"/>
    </location>
</feature>
<protein>
    <recommendedName>
        <fullName evidence="7">Putative nickel-responsive regulator</fullName>
    </recommendedName>
</protein>
<dbReference type="PANTHER" id="PTHR34719">
    <property type="entry name" value="NICKEL-RESPONSIVE REGULATOR"/>
    <property type="match status" value="1"/>
</dbReference>
<evidence type="ECO:0000256" key="5">
    <source>
        <dbReference type="ARBA" id="ARBA00023125"/>
    </source>
</evidence>
<keyword evidence="3 7" id="KW-0479">Metal-binding</keyword>
<keyword evidence="11" id="KW-1185">Reference proteome</keyword>
<sequence length="158" mass="18385">MERITISLERPLLEAFDAHIRRKGYENRSEAIRDLLRHLLERDRVAENRAEHAVACLSYIYNHHQRELSRRLTETQHAHHDLVLSTLHVHLDHDNCLEVAILKGMTAALRHFAEDTMAETGVRHGNLHLVPVEVVRTHIRTEDGHDHPHEHLHTHPAT</sequence>
<evidence type="ECO:0000256" key="7">
    <source>
        <dbReference type="HAMAP-Rule" id="MF_00476"/>
    </source>
</evidence>
<dbReference type="GO" id="GO:0003700">
    <property type="term" value="F:DNA-binding transcription factor activity"/>
    <property type="evidence" value="ECO:0007669"/>
    <property type="project" value="UniProtKB-UniRule"/>
</dbReference>
<dbReference type="InterPro" id="IPR002145">
    <property type="entry name" value="CopG"/>
</dbReference>
<dbReference type="InterPro" id="IPR050192">
    <property type="entry name" value="CopG/NikR_regulator"/>
</dbReference>
<dbReference type="OrthoDB" id="9806294at2"/>
<proteinExistence type="inferred from homology"/>
<dbReference type="NCBIfam" id="NF003381">
    <property type="entry name" value="PRK04460.1"/>
    <property type="match status" value="1"/>
</dbReference>
<evidence type="ECO:0000256" key="6">
    <source>
        <dbReference type="ARBA" id="ARBA00023163"/>
    </source>
</evidence>
<comment type="caution">
    <text evidence="10">The sequence shown here is derived from an EMBL/GenBank/DDBJ whole genome shotgun (WGS) entry which is preliminary data.</text>
</comment>
<evidence type="ECO:0000256" key="4">
    <source>
        <dbReference type="ARBA" id="ARBA00023015"/>
    </source>
</evidence>
<gene>
    <name evidence="10" type="primary">nikR</name>
    <name evidence="10" type="ORF">F1189_07360</name>
</gene>
<evidence type="ECO:0000256" key="2">
    <source>
        <dbReference type="ARBA" id="ARBA00022596"/>
    </source>
</evidence>
<evidence type="ECO:0000259" key="8">
    <source>
        <dbReference type="Pfam" id="PF01402"/>
    </source>
</evidence>
<dbReference type="InterPro" id="IPR010985">
    <property type="entry name" value="Ribbon_hlx_hlx"/>
</dbReference>
<feature type="binding site" evidence="7">
    <location>
        <position position="88"/>
    </location>
    <ligand>
        <name>Ni(2+)</name>
        <dbReference type="ChEBI" id="CHEBI:49786"/>
    </ligand>
</feature>
<dbReference type="Gene3D" id="1.10.1220.10">
    <property type="entry name" value="Met repressor-like"/>
    <property type="match status" value="1"/>
</dbReference>
<dbReference type="NCBIfam" id="NF002815">
    <property type="entry name" value="PRK02967.1"/>
    <property type="match status" value="1"/>
</dbReference>
<name>A0A5M6IWZ7_9PROT</name>
<dbReference type="EMBL" id="VWPK01000009">
    <property type="protein sequence ID" value="KAA5612854.1"/>
    <property type="molecule type" value="Genomic_DNA"/>
</dbReference>
<reference evidence="10 11" key="1">
    <citation type="submission" date="2019-09" db="EMBL/GenBank/DDBJ databases">
        <title>Genome sequence of Rhodovastum atsumiense, a diverse member of the Acetobacteraceae family of non-sulfur purple photosynthetic bacteria.</title>
        <authorList>
            <person name="Meyer T."/>
            <person name="Kyndt J."/>
        </authorList>
    </citation>
    <scope>NUCLEOTIDE SEQUENCE [LARGE SCALE GENOMIC DNA]</scope>
    <source>
        <strain evidence="10 11">DSM 21279</strain>
    </source>
</reference>
<dbReference type="InterPro" id="IPR027271">
    <property type="entry name" value="Acetolactate_synth/TF_NikR_C"/>
</dbReference>
<feature type="domain" description="Transcription factor NikR nickel binding C-terminal" evidence="9">
    <location>
        <begin position="54"/>
        <end position="130"/>
    </location>
</feature>
<keyword evidence="5 7" id="KW-0238">DNA-binding</keyword>
<dbReference type="Pfam" id="PF08753">
    <property type="entry name" value="NikR_C"/>
    <property type="match status" value="1"/>
</dbReference>
<feature type="binding site" evidence="7">
    <location>
        <position position="90"/>
    </location>
    <ligand>
        <name>Ni(2+)</name>
        <dbReference type="ChEBI" id="CHEBI:49786"/>
    </ligand>
</feature>
<dbReference type="AlphaFoldDB" id="A0A5M6IWZ7"/>
<dbReference type="SUPFAM" id="SSF55021">
    <property type="entry name" value="ACT-like"/>
    <property type="match status" value="1"/>
</dbReference>
<dbReference type="Gene3D" id="3.30.70.1150">
    <property type="entry name" value="ACT-like. Chain A, domain 2"/>
    <property type="match status" value="1"/>
</dbReference>
<dbReference type="InterPro" id="IPR045865">
    <property type="entry name" value="ACT-like_dom_sf"/>
</dbReference>
<keyword evidence="6 7" id="KW-0804">Transcription</keyword>
<dbReference type="HAMAP" id="MF_00476">
    <property type="entry name" value="NikR"/>
    <property type="match status" value="1"/>
</dbReference>
<evidence type="ECO:0000256" key="3">
    <source>
        <dbReference type="ARBA" id="ARBA00022723"/>
    </source>
</evidence>
<comment type="cofactor">
    <cofactor evidence="7">
        <name>Ni(2+)</name>
        <dbReference type="ChEBI" id="CHEBI:49786"/>
    </cofactor>
    <text evidence="7">Binds 1 nickel ion per subunit.</text>
</comment>
<dbReference type="PANTHER" id="PTHR34719:SF2">
    <property type="entry name" value="NICKEL-RESPONSIVE REGULATOR"/>
    <property type="match status" value="1"/>
</dbReference>
<dbReference type="RefSeq" id="WP_150040081.1">
    <property type="nucleotide sequence ID" value="NZ_OW485601.1"/>
</dbReference>
<evidence type="ECO:0000259" key="9">
    <source>
        <dbReference type="Pfam" id="PF08753"/>
    </source>
</evidence>
<evidence type="ECO:0000313" key="11">
    <source>
        <dbReference type="Proteomes" id="UP000325255"/>
    </source>
</evidence>
<dbReference type="GO" id="GO:0016151">
    <property type="term" value="F:nickel cation binding"/>
    <property type="evidence" value="ECO:0007669"/>
    <property type="project" value="UniProtKB-UniRule"/>
</dbReference>
<comment type="similarity">
    <text evidence="1 7">Belongs to the transcriptional regulatory CopG/NikR family.</text>
</comment>
<dbReference type="GO" id="GO:0010045">
    <property type="term" value="P:response to nickel cation"/>
    <property type="evidence" value="ECO:0007669"/>
    <property type="project" value="InterPro"/>
</dbReference>
<dbReference type="GO" id="GO:0003677">
    <property type="term" value="F:DNA binding"/>
    <property type="evidence" value="ECO:0007669"/>
    <property type="project" value="UniProtKB-KW"/>
</dbReference>
<comment type="function">
    <text evidence="7">Transcriptional regulator.</text>
</comment>
<evidence type="ECO:0000313" key="10">
    <source>
        <dbReference type="EMBL" id="KAA5612854.1"/>
    </source>
</evidence>
<dbReference type="NCBIfam" id="NF002169">
    <property type="entry name" value="PRK01002.1"/>
    <property type="match status" value="1"/>
</dbReference>
<dbReference type="Proteomes" id="UP000325255">
    <property type="component" value="Unassembled WGS sequence"/>
</dbReference>
<dbReference type="Pfam" id="PF01402">
    <property type="entry name" value="RHH_1"/>
    <property type="match status" value="1"/>
</dbReference>
<dbReference type="SUPFAM" id="SSF47598">
    <property type="entry name" value="Ribbon-helix-helix"/>
    <property type="match status" value="1"/>
</dbReference>
<keyword evidence="2 7" id="KW-0533">Nickel</keyword>
<accession>A0A5M6IWZ7</accession>
<organism evidence="10 11">
    <name type="scientific">Rhodovastum atsumiense</name>
    <dbReference type="NCBI Taxonomy" id="504468"/>
    <lineage>
        <taxon>Bacteria</taxon>
        <taxon>Pseudomonadati</taxon>
        <taxon>Pseudomonadota</taxon>
        <taxon>Alphaproteobacteria</taxon>
        <taxon>Acetobacterales</taxon>
        <taxon>Acetobacteraceae</taxon>
        <taxon>Rhodovastum</taxon>
    </lineage>
</organism>
<dbReference type="InterPro" id="IPR022988">
    <property type="entry name" value="Ni_resp_reg_NikR"/>
</dbReference>
<evidence type="ECO:0000256" key="1">
    <source>
        <dbReference type="ARBA" id="ARBA00008478"/>
    </source>
</evidence>
<dbReference type="InterPro" id="IPR013321">
    <property type="entry name" value="Arc_rbn_hlx_hlx"/>
</dbReference>
<feature type="binding site" evidence="7">
    <location>
        <position position="77"/>
    </location>
    <ligand>
        <name>Ni(2+)</name>
        <dbReference type="ChEBI" id="CHEBI:49786"/>
    </ligand>
</feature>
<keyword evidence="4 7" id="KW-0805">Transcription regulation</keyword>
<dbReference type="InterPro" id="IPR014864">
    <property type="entry name" value="TF_NikR_Ni-bd_C"/>
</dbReference>